<dbReference type="SMART" id="SM00256">
    <property type="entry name" value="FBOX"/>
    <property type="match status" value="1"/>
</dbReference>
<protein>
    <submittedName>
        <fullName evidence="2">Leucine-rich repeat 2</fullName>
    </submittedName>
</protein>
<dbReference type="Pfam" id="PF08387">
    <property type="entry name" value="FBD"/>
    <property type="match status" value="2"/>
</dbReference>
<comment type="caution">
    <text evidence="2">The sequence shown here is derived from an EMBL/GenBank/DDBJ whole genome shotgun (WGS) entry which is preliminary data.</text>
</comment>
<dbReference type="InterPro" id="IPR001810">
    <property type="entry name" value="F-box_dom"/>
</dbReference>
<evidence type="ECO:0000313" key="3">
    <source>
        <dbReference type="Proteomes" id="UP000694240"/>
    </source>
</evidence>
<feature type="domain" description="F-box" evidence="1">
    <location>
        <begin position="134"/>
        <end position="180"/>
    </location>
</feature>
<dbReference type="CDD" id="cd22160">
    <property type="entry name" value="F-box_AtFBL13-like"/>
    <property type="match status" value="1"/>
</dbReference>
<dbReference type="SMART" id="SM00579">
    <property type="entry name" value="FBD"/>
    <property type="match status" value="2"/>
</dbReference>
<evidence type="ECO:0000313" key="2">
    <source>
        <dbReference type="EMBL" id="KAG7551556.1"/>
    </source>
</evidence>
<dbReference type="InterPro" id="IPR050232">
    <property type="entry name" value="FBL13/AtMIF1-like"/>
</dbReference>
<sequence>MEYKNEQMMLSSSVPECLISSMEYVEMKIPINQAGAESKLVKYFLENSAVLKKFMLRLGCSEMDEESVIFMDLLKFRRYSASCEVVVESVEAYPTMIHSESVGAAIFGFFGSEESSITCLECFSQKRNQMSNRGDRISSLPDDLLCQILSNLPTKNAVSTSILSTRWRNLWLSNPLFDIDIDDFDDFDDFVSFASGFLDFHKDSCLHKFKIFGKRKDVSMCTIMWWLHNAVKRKIRHLDVECYLEHAIDMVPLSRYLSETLVSLRLNCLVLVCFEFVSLPNLKVMHLEEIIYSDGDDDDDDTLENFISSCPVLEDLTVVRIVDETDVKVLRVRSQSLNSLKIVVDCTKEWCIGANGDWKVFIDAPRLAYLSLTDTYSVSFEISNLGSSAEVDIDVSFKVNKIWDLDDSFERSNVGKLLTGLSSVRDMTIRETTLKIMCHYLKHEPMPQFHNMTRLQVDFYISDLEMLPGILESCPNLKLLVVDLQKVRGRVENEEISLSASSVPKCLQSSLEDVAIIRPNYGNGAEMKLSKYFLENSLVLKRFTLYMDCDNEEQENIIFEQFETVQRRSSACEASLVVRDMMYPLSELML</sequence>
<dbReference type="PANTHER" id="PTHR31900:SF33">
    <property type="entry name" value="PROTEIN WITH RNI-LIKE_FBD-LIKE DOMAIN"/>
    <property type="match status" value="1"/>
</dbReference>
<keyword evidence="3" id="KW-1185">Reference proteome</keyword>
<dbReference type="InterPro" id="IPR055411">
    <property type="entry name" value="LRR_FXL15/At3g58940/PEG3-like"/>
</dbReference>
<gene>
    <name evidence="2" type="ORF">ISN45_Aa06g022220</name>
</gene>
<evidence type="ECO:0000259" key="1">
    <source>
        <dbReference type="PROSITE" id="PS50181"/>
    </source>
</evidence>
<dbReference type="InterPro" id="IPR053781">
    <property type="entry name" value="F-box_AtFBL13-like"/>
</dbReference>
<dbReference type="AlphaFoldDB" id="A0A8T1YZI1"/>
<organism evidence="2 3">
    <name type="scientific">Arabidopsis thaliana x Arabidopsis arenosa</name>
    <dbReference type="NCBI Taxonomy" id="1240361"/>
    <lineage>
        <taxon>Eukaryota</taxon>
        <taxon>Viridiplantae</taxon>
        <taxon>Streptophyta</taxon>
        <taxon>Embryophyta</taxon>
        <taxon>Tracheophyta</taxon>
        <taxon>Spermatophyta</taxon>
        <taxon>Magnoliopsida</taxon>
        <taxon>eudicotyledons</taxon>
        <taxon>Gunneridae</taxon>
        <taxon>Pentapetalae</taxon>
        <taxon>rosids</taxon>
        <taxon>malvids</taxon>
        <taxon>Brassicales</taxon>
        <taxon>Brassicaceae</taxon>
        <taxon>Camelineae</taxon>
        <taxon>Arabidopsis</taxon>
    </lineage>
</organism>
<dbReference type="Pfam" id="PF00646">
    <property type="entry name" value="F-box"/>
    <property type="match status" value="1"/>
</dbReference>
<accession>A0A8T1YZI1</accession>
<proteinExistence type="predicted"/>
<reference evidence="2 3" key="1">
    <citation type="submission" date="2020-12" db="EMBL/GenBank/DDBJ databases">
        <title>Concerted genomic and epigenomic changes stabilize Arabidopsis allopolyploids.</title>
        <authorList>
            <person name="Chen Z."/>
        </authorList>
    </citation>
    <scope>NUCLEOTIDE SEQUENCE [LARGE SCALE GENOMIC DNA]</scope>
    <source>
        <strain evidence="2">Allo738</strain>
        <tissue evidence="2">Leaf</tissue>
    </source>
</reference>
<dbReference type="InterPro" id="IPR006566">
    <property type="entry name" value="FBD"/>
</dbReference>
<name>A0A8T1YZI1_9BRAS</name>
<dbReference type="EMBL" id="JAEFBK010000011">
    <property type="protein sequence ID" value="KAG7551556.1"/>
    <property type="molecule type" value="Genomic_DNA"/>
</dbReference>
<dbReference type="Proteomes" id="UP000694240">
    <property type="component" value="Chromosome 11"/>
</dbReference>
<dbReference type="PANTHER" id="PTHR31900">
    <property type="entry name" value="F-BOX/RNI SUPERFAMILY PROTEIN-RELATED"/>
    <property type="match status" value="1"/>
</dbReference>
<dbReference type="PROSITE" id="PS50181">
    <property type="entry name" value="FBOX"/>
    <property type="match status" value="1"/>
</dbReference>
<dbReference type="Pfam" id="PF24758">
    <property type="entry name" value="LRR_At5g56370"/>
    <property type="match status" value="1"/>
</dbReference>